<evidence type="ECO:0000256" key="1">
    <source>
        <dbReference type="ARBA" id="ARBA00022670"/>
    </source>
</evidence>
<dbReference type="PANTHER" id="PTHR10201:SF213">
    <property type="entry name" value="METALLOENDOPROTEINASE 2-MMP-LIKE"/>
    <property type="match status" value="1"/>
</dbReference>
<feature type="binding site" evidence="6">
    <location>
        <position position="174"/>
    </location>
    <ligand>
        <name>Zn(2+)</name>
        <dbReference type="ChEBI" id="CHEBI:29105"/>
        <label>1</label>
    </ligand>
</feature>
<protein>
    <recommendedName>
        <fullName evidence="8">Peptidase metallopeptidase domain-containing protein</fullName>
    </recommendedName>
</protein>
<reference evidence="9" key="1">
    <citation type="submission" date="2018-02" db="EMBL/GenBank/DDBJ databases">
        <authorList>
            <person name="Cohen D.B."/>
            <person name="Kent A.D."/>
        </authorList>
    </citation>
    <scope>NUCLEOTIDE SEQUENCE</scope>
</reference>
<organism evidence="9">
    <name type="scientific">Fagus sylvatica</name>
    <name type="common">Beechnut</name>
    <dbReference type="NCBI Taxonomy" id="28930"/>
    <lineage>
        <taxon>Eukaryota</taxon>
        <taxon>Viridiplantae</taxon>
        <taxon>Streptophyta</taxon>
        <taxon>Embryophyta</taxon>
        <taxon>Tracheophyta</taxon>
        <taxon>Spermatophyta</taxon>
        <taxon>Magnoliopsida</taxon>
        <taxon>eudicotyledons</taxon>
        <taxon>Gunneridae</taxon>
        <taxon>Pentapetalae</taxon>
        <taxon>rosids</taxon>
        <taxon>fabids</taxon>
        <taxon>Fagales</taxon>
        <taxon>Fagaceae</taxon>
        <taxon>Fagus</taxon>
    </lineage>
</organism>
<dbReference type="AlphaFoldDB" id="A0A2N9FFX2"/>
<evidence type="ECO:0000256" key="3">
    <source>
        <dbReference type="ARBA" id="ARBA00022801"/>
    </source>
</evidence>
<keyword evidence="4 6" id="KW-0862">Zinc</keyword>
<feature type="signal peptide" evidence="7">
    <location>
        <begin position="1"/>
        <end position="21"/>
    </location>
</feature>
<feature type="binding site" evidence="6">
    <location>
        <position position="198"/>
    </location>
    <ligand>
        <name>Zn(2+)</name>
        <dbReference type="ChEBI" id="CHEBI:29105"/>
        <label>2</label>
        <note>catalytic</note>
    </ligand>
</feature>
<keyword evidence="2 6" id="KW-0479">Metal-binding</keyword>
<dbReference type="CDD" id="cd04278">
    <property type="entry name" value="ZnMc_MMP"/>
    <property type="match status" value="1"/>
</dbReference>
<evidence type="ECO:0000256" key="4">
    <source>
        <dbReference type="ARBA" id="ARBA00022833"/>
    </source>
</evidence>
<dbReference type="GO" id="GO:0004222">
    <property type="term" value="F:metalloendopeptidase activity"/>
    <property type="evidence" value="ECO:0007669"/>
    <property type="project" value="InterPro"/>
</dbReference>
<feature type="active site" evidence="5">
    <location>
        <position position="199"/>
    </location>
</feature>
<dbReference type="GO" id="GO:0008270">
    <property type="term" value="F:zinc ion binding"/>
    <property type="evidence" value="ECO:0007669"/>
    <property type="project" value="InterPro"/>
</dbReference>
<evidence type="ECO:0000256" key="2">
    <source>
        <dbReference type="ARBA" id="ARBA00022723"/>
    </source>
</evidence>
<evidence type="ECO:0000256" key="5">
    <source>
        <dbReference type="PIRSR" id="PIRSR621190-1"/>
    </source>
</evidence>
<dbReference type="InterPro" id="IPR001818">
    <property type="entry name" value="Pept_M10_metallopeptidase"/>
</dbReference>
<dbReference type="InterPro" id="IPR006026">
    <property type="entry name" value="Peptidase_Metallo"/>
</dbReference>
<feature type="chain" id="PRO_5014932156" description="Peptidase metallopeptidase domain-containing protein" evidence="7">
    <location>
        <begin position="22"/>
        <end position="242"/>
    </location>
</feature>
<dbReference type="Gene3D" id="3.40.390.10">
    <property type="entry name" value="Collagenase (Catalytic Domain)"/>
    <property type="match status" value="1"/>
</dbReference>
<dbReference type="PANTHER" id="PTHR10201">
    <property type="entry name" value="MATRIX METALLOPROTEINASE"/>
    <property type="match status" value="1"/>
</dbReference>
<feature type="binding site" evidence="6">
    <location>
        <position position="139"/>
    </location>
    <ligand>
        <name>Ca(2+)</name>
        <dbReference type="ChEBI" id="CHEBI:29108"/>
        <label>2</label>
    </ligand>
</feature>
<proteinExistence type="predicted"/>
<dbReference type="GO" id="GO:0031012">
    <property type="term" value="C:extracellular matrix"/>
    <property type="evidence" value="ECO:0007669"/>
    <property type="project" value="InterPro"/>
</dbReference>
<gene>
    <name evidence="9" type="ORF">FSB_LOCUS17609</name>
</gene>
<keyword evidence="1" id="KW-0645">Protease</keyword>
<feature type="binding site" evidence="6">
    <location>
        <position position="179"/>
    </location>
    <ligand>
        <name>Ca(2+)</name>
        <dbReference type="ChEBI" id="CHEBI:29108"/>
        <label>3</label>
    </ligand>
</feature>
<comment type="cofactor">
    <cofactor evidence="6">
        <name>Ca(2+)</name>
        <dbReference type="ChEBI" id="CHEBI:29108"/>
    </cofactor>
    <text evidence="6">Can bind about 5 Ca(2+) ions per subunit.</text>
</comment>
<dbReference type="SMART" id="SM00235">
    <property type="entry name" value="ZnMc"/>
    <property type="match status" value="1"/>
</dbReference>
<feature type="binding site" evidence="6">
    <location>
        <position position="156"/>
    </location>
    <ligand>
        <name>Ca(2+)</name>
        <dbReference type="ChEBI" id="CHEBI:29108"/>
        <label>3</label>
    </ligand>
</feature>
<dbReference type="InterPro" id="IPR021190">
    <property type="entry name" value="Pept_M10A"/>
</dbReference>
<dbReference type="PRINTS" id="PR00138">
    <property type="entry name" value="MATRIXIN"/>
</dbReference>
<keyword evidence="3" id="KW-0378">Hydrolase</keyword>
<accession>A0A2N9FFX2</accession>
<name>A0A2N9FFX2_FAGSY</name>
<dbReference type="Pfam" id="PF00413">
    <property type="entry name" value="Peptidase_M10"/>
    <property type="match status" value="1"/>
</dbReference>
<dbReference type="GO" id="GO:0030198">
    <property type="term" value="P:extracellular matrix organization"/>
    <property type="evidence" value="ECO:0007669"/>
    <property type="project" value="TreeGrafter"/>
</dbReference>
<feature type="binding site" evidence="6">
    <location>
        <position position="202"/>
    </location>
    <ligand>
        <name>Zn(2+)</name>
        <dbReference type="ChEBI" id="CHEBI:29105"/>
        <label>2</label>
        <note>catalytic</note>
    </ligand>
</feature>
<feature type="binding site" evidence="6">
    <location>
        <position position="216"/>
    </location>
    <ligand>
        <name>Zn(2+)</name>
        <dbReference type="ChEBI" id="CHEBI:29105"/>
        <label>2</label>
        <note>catalytic</note>
    </ligand>
</feature>
<feature type="binding site" evidence="6">
    <location>
        <position position="151"/>
    </location>
    <ligand>
        <name>Zn(2+)</name>
        <dbReference type="ChEBI" id="CHEBI:29105"/>
        <label>1</label>
    </ligand>
</feature>
<sequence>MASKAFSSLLLFTILLRPFLSQGTSRNPNDKKASPFDFLKHLQGCHKGDNVTGIYELKDYLKKFGYLNYSHAKNQTHANVDDFDELLEPKWPASKYSLTYGFLPGTPSQARSPVAKAFQTWAANTHFTFSRARDDTKADIKVSFNSRDHGDGSPFDGPGGTLAHAFAPTNGRFHYDADEKWSVGAIPNAFDLETVALHEIGHLLGLGHSSIQGAIMFPSIAPGGTKGLHKDDIDGIKVLYNV</sequence>
<feature type="binding site" evidence="6">
    <location>
        <position position="157"/>
    </location>
    <ligand>
        <name>Ca(2+)</name>
        <dbReference type="ChEBI" id="CHEBI:29108"/>
        <label>3</label>
    </ligand>
</feature>
<keyword evidence="7" id="KW-0732">Signal</keyword>
<feature type="binding site" evidence="6">
    <location>
        <position position="208"/>
    </location>
    <ligand>
        <name>Zn(2+)</name>
        <dbReference type="ChEBI" id="CHEBI:29105"/>
        <label>2</label>
        <note>catalytic</note>
    </ligand>
</feature>
<feature type="binding site" evidence="6">
    <location>
        <position position="164"/>
    </location>
    <ligand>
        <name>Zn(2+)</name>
        <dbReference type="ChEBI" id="CHEBI:29105"/>
        <label>1</label>
    </ligand>
</feature>
<feature type="binding site" evidence="6">
    <location>
        <position position="176"/>
    </location>
    <ligand>
        <name>Ca(2+)</name>
        <dbReference type="ChEBI" id="CHEBI:29108"/>
        <label>3</label>
    </ligand>
</feature>
<feature type="domain" description="Peptidase metallopeptidase" evidence="8">
    <location>
        <begin position="87"/>
        <end position="242"/>
    </location>
</feature>
<evidence type="ECO:0000256" key="7">
    <source>
        <dbReference type="SAM" id="SignalP"/>
    </source>
</evidence>
<dbReference type="GO" id="GO:0030574">
    <property type="term" value="P:collagen catabolic process"/>
    <property type="evidence" value="ECO:0007669"/>
    <property type="project" value="TreeGrafter"/>
</dbReference>
<dbReference type="InterPro" id="IPR024079">
    <property type="entry name" value="MetalloPept_cat_dom_sf"/>
</dbReference>
<feature type="binding site" evidence="6">
    <location>
        <position position="179"/>
    </location>
    <ligand>
        <name>Ca(2+)</name>
        <dbReference type="ChEBI" id="CHEBI:29108"/>
        <label>1</label>
    </ligand>
</feature>
<dbReference type="SUPFAM" id="SSF55486">
    <property type="entry name" value="Metalloproteases ('zincins'), catalytic domain"/>
    <property type="match status" value="1"/>
</dbReference>
<dbReference type="EMBL" id="OIVN01001090">
    <property type="protein sequence ID" value="SPC89727.1"/>
    <property type="molecule type" value="Genomic_DNA"/>
</dbReference>
<evidence type="ECO:0000259" key="8">
    <source>
        <dbReference type="SMART" id="SM00235"/>
    </source>
</evidence>
<evidence type="ECO:0000313" key="9">
    <source>
        <dbReference type="EMBL" id="SPC89727.1"/>
    </source>
</evidence>
<comment type="cofactor">
    <cofactor evidence="6">
        <name>Zn(2+)</name>
        <dbReference type="ChEBI" id="CHEBI:29105"/>
    </cofactor>
    <text evidence="6">Binds 2 Zn(2+) ions per subunit.</text>
</comment>
<evidence type="ECO:0000256" key="6">
    <source>
        <dbReference type="PIRSR" id="PIRSR621190-2"/>
    </source>
</evidence>
<feature type="binding site" evidence="6">
    <location>
        <position position="149"/>
    </location>
    <ligand>
        <name>Zn(2+)</name>
        <dbReference type="ChEBI" id="CHEBI:29105"/>
        <label>1</label>
    </ligand>
</feature>
<keyword evidence="6" id="KW-0106">Calcium</keyword>
<dbReference type="InterPro" id="IPR033739">
    <property type="entry name" value="M10A_MMP"/>
</dbReference>
<dbReference type="GO" id="GO:0006508">
    <property type="term" value="P:proteolysis"/>
    <property type="evidence" value="ECO:0007669"/>
    <property type="project" value="UniProtKB-KW"/>
</dbReference>